<dbReference type="OrthoDB" id="9798708at2"/>
<dbReference type="EMBL" id="SSNZ01000011">
    <property type="protein sequence ID" value="THF47623.1"/>
    <property type="molecule type" value="Genomic_DNA"/>
</dbReference>
<evidence type="ECO:0000313" key="2">
    <source>
        <dbReference type="EMBL" id="THF47623.1"/>
    </source>
</evidence>
<dbReference type="InterPro" id="IPR032820">
    <property type="entry name" value="ATPase_put"/>
</dbReference>
<organism evidence="2 3">
    <name type="scientific">Flavobacterium supellecticarium</name>
    <dbReference type="NCBI Taxonomy" id="2565924"/>
    <lineage>
        <taxon>Bacteria</taxon>
        <taxon>Pseudomonadati</taxon>
        <taxon>Bacteroidota</taxon>
        <taxon>Flavobacteriia</taxon>
        <taxon>Flavobacteriales</taxon>
        <taxon>Flavobacteriaceae</taxon>
        <taxon>Flavobacterium</taxon>
    </lineage>
</organism>
<comment type="caution">
    <text evidence="2">The sequence shown here is derived from an EMBL/GenBank/DDBJ whole genome shotgun (WGS) entry which is preliminary data.</text>
</comment>
<proteinExistence type="predicted"/>
<dbReference type="AlphaFoldDB" id="A0A4S3ZQ08"/>
<accession>A0A4S3ZQ08</accession>
<sequence length="75" mass="8898">MKQDQDQERKTRNKWLALINIPFQMGIIIFAFAFLGNWLDEKYPNPNDLYVKILTLLGVFIALYNVIRQVNQLNK</sequence>
<gene>
    <name evidence="2" type="ORF">E6C50_16225</name>
</gene>
<dbReference type="Proteomes" id="UP000307507">
    <property type="component" value="Unassembled WGS sequence"/>
</dbReference>
<feature type="transmembrane region" description="Helical" evidence="1">
    <location>
        <begin position="49"/>
        <end position="67"/>
    </location>
</feature>
<keyword evidence="3" id="KW-1185">Reference proteome</keyword>
<dbReference type="RefSeq" id="WP_136404297.1">
    <property type="nucleotide sequence ID" value="NZ_SSNZ01000011.1"/>
</dbReference>
<feature type="transmembrane region" description="Helical" evidence="1">
    <location>
        <begin position="15"/>
        <end position="37"/>
    </location>
</feature>
<keyword evidence="1" id="KW-1133">Transmembrane helix</keyword>
<name>A0A4S3ZQ08_9FLAO</name>
<protein>
    <submittedName>
        <fullName evidence="2">AtpZ/AtpI family protein</fullName>
    </submittedName>
</protein>
<keyword evidence="1" id="KW-0812">Transmembrane</keyword>
<keyword evidence="1" id="KW-0472">Membrane</keyword>
<evidence type="ECO:0000313" key="3">
    <source>
        <dbReference type="Proteomes" id="UP000307507"/>
    </source>
</evidence>
<reference evidence="2 3" key="1">
    <citation type="submission" date="2019-04" db="EMBL/GenBank/DDBJ databases">
        <title>Flavobacterium sp. nov. isolated from construction timber.</title>
        <authorList>
            <person name="Lin S.-Y."/>
            <person name="Chang C.-T."/>
            <person name="Young C.-C."/>
        </authorList>
    </citation>
    <scope>NUCLEOTIDE SEQUENCE [LARGE SCALE GENOMIC DNA]</scope>
    <source>
        <strain evidence="2 3">CC-CTC003</strain>
    </source>
</reference>
<dbReference type="Pfam" id="PF09527">
    <property type="entry name" value="ATPase_gene1"/>
    <property type="match status" value="1"/>
</dbReference>
<evidence type="ECO:0000256" key="1">
    <source>
        <dbReference type="SAM" id="Phobius"/>
    </source>
</evidence>